<feature type="unsure residue" description="D or N" evidence="2">
    <location>
        <position position="21"/>
    </location>
</feature>
<dbReference type="STRING" id="112498.A0A2D3US00"/>
<evidence type="ECO:0000259" key="1">
    <source>
        <dbReference type="Pfam" id="PF13087"/>
    </source>
</evidence>
<dbReference type="Pfam" id="PF13087">
    <property type="entry name" value="AAA_12"/>
    <property type="match status" value="1"/>
</dbReference>
<dbReference type="Proteomes" id="UP000225277">
    <property type="component" value="Unassembled WGS sequence"/>
</dbReference>
<protein>
    <recommendedName>
        <fullName evidence="1">DNA2/NAM7 helicase-like C-terminal domain-containing protein</fullName>
    </recommendedName>
</protein>
<sequence length="200" mass="22858">MIAQAVGNWTSRIVSTAIYGDPEQLGPVVMGVFKTFNSDHPGMNEFGAQLRTSLMERLQMADFPSILLQEQSRMSSVLWEPANKIFYEEKIKSKTDKTFPLPVWWNDMVRTIPGHEKEVVLTPQQEWLTWVNVPLDSMRQTASGSKGNYAAFYTIMSLIKGTTLHDKFGEDVEKEVSLLVPYKRQLRMYTSAFTQLRTQG</sequence>
<keyword evidence="3" id="KW-1185">Reference proteome</keyword>
<dbReference type="EMBL" id="FJUY01000006">
    <property type="protein sequence ID" value="CZT18931.1"/>
    <property type="molecule type" value="Genomic_DNA"/>
</dbReference>
<dbReference type="OrthoDB" id="3647587at2759"/>
<feature type="domain" description="DNA2/NAM7 helicase-like C-terminal" evidence="1">
    <location>
        <begin position="51"/>
        <end position="195"/>
    </location>
</feature>
<proteinExistence type="predicted"/>
<gene>
    <name evidence="2" type="ORF">RCC_04776</name>
</gene>
<dbReference type="AlphaFoldDB" id="A0A2D3US00"/>
<reference evidence="2 3" key="1">
    <citation type="submission" date="2016-03" db="EMBL/GenBank/DDBJ databases">
        <authorList>
            <person name="Ploux O."/>
        </authorList>
    </citation>
    <scope>NUCLEOTIDE SEQUENCE [LARGE SCALE GENOMIC DNA]</scope>
    <source>
        <strain evidence="2 3">URUG2</strain>
    </source>
</reference>
<organism evidence="2 3">
    <name type="scientific">Ramularia collo-cygni</name>
    <dbReference type="NCBI Taxonomy" id="112498"/>
    <lineage>
        <taxon>Eukaryota</taxon>
        <taxon>Fungi</taxon>
        <taxon>Dikarya</taxon>
        <taxon>Ascomycota</taxon>
        <taxon>Pezizomycotina</taxon>
        <taxon>Dothideomycetes</taxon>
        <taxon>Dothideomycetidae</taxon>
        <taxon>Mycosphaerellales</taxon>
        <taxon>Mycosphaerellaceae</taxon>
        <taxon>Ramularia</taxon>
    </lineage>
</organism>
<dbReference type="InterPro" id="IPR041679">
    <property type="entry name" value="DNA2/NAM7-like_C"/>
</dbReference>
<name>A0A2D3US00_9PEZI</name>
<evidence type="ECO:0000313" key="3">
    <source>
        <dbReference type="Proteomes" id="UP000225277"/>
    </source>
</evidence>
<accession>A0A2D3US00</accession>
<evidence type="ECO:0000313" key="2">
    <source>
        <dbReference type="EMBL" id="CZT18931.1"/>
    </source>
</evidence>